<sequence>MPKRGEESVSYIATVKATSTTSLLCPSSPSQANKGSGGPRMRRTEGGRPEPVLHPSATPGCIFPTGKKERAADLVPEPGPPAAKECRPPGEEGEPAAPRPLRLLRALNFTECGRSGGAARGGAGAGKPRRRPWSPGQPPAFFRPAARGGGGAAATRVLPAPAAGGRAARRGSAAAAEDQLLEEAEKEREEPRGGKGGRGPSGSRERHRVSAHLSPSAMAG</sequence>
<evidence type="ECO:0000256" key="1">
    <source>
        <dbReference type="SAM" id="MobiDB-lite"/>
    </source>
</evidence>
<dbReference type="GeneID" id="128773026"/>
<evidence type="ECO:0000313" key="3">
    <source>
        <dbReference type="RefSeq" id="XP_053745509.1"/>
    </source>
</evidence>
<gene>
    <name evidence="3" type="primary">LOC128773026</name>
</gene>
<feature type="region of interest" description="Disordered" evidence="1">
    <location>
        <begin position="19"/>
        <end position="100"/>
    </location>
</feature>
<feature type="region of interest" description="Disordered" evidence="1">
    <location>
        <begin position="112"/>
        <end position="220"/>
    </location>
</feature>
<proteinExistence type="predicted"/>
<accession>A0A9W2UGJ6</accession>
<organism evidence="2 3">
    <name type="scientific">Panthera pardus</name>
    <name type="common">Leopard</name>
    <name type="synonym">Felis pardus</name>
    <dbReference type="NCBI Taxonomy" id="9691"/>
    <lineage>
        <taxon>Eukaryota</taxon>
        <taxon>Metazoa</taxon>
        <taxon>Chordata</taxon>
        <taxon>Craniata</taxon>
        <taxon>Vertebrata</taxon>
        <taxon>Euteleostomi</taxon>
        <taxon>Mammalia</taxon>
        <taxon>Eutheria</taxon>
        <taxon>Laurasiatheria</taxon>
        <taxon>Carnivora</taxon>
        <taxon>Feliformia</taxon>
        <taxon>Felidae</taxon>
        <taxon>Pantherinae</taxon>
        <taxon>Panthera</taxon>
    </lineage>
</organism>
<reference evidence="3" key="1">
    <citation type="submission" date="2025-08" db="UniProtKB">
        <authorList>
            <consortium name="RefSeq"/>
        </authorList>
    </citation>
    <scope>IDENTIFICATION</scope>
    <source>
        <tissue evidence="3">Whole blood</tissue>
    </source>
</reference>
<feature type="compositionally biased region" description="Gly residues" evidence="1">
    <location>
        <begin position="114"/>
        <end position="125"/>
    </location>
</feature>
<feature type="compositionally biased region" description="Low complexity" evidence="1">
    <location>
        <begin position="153"/>
        <end position="178"/>
    </location>
</feature>
<protein>
    <submittedName>
        <fullName evidence="3">Translation initiation factor IF-2-like</fullName>
    </submittedName>
</protein>
<keyword evidence="2" id="KW-1185">Reference proteome</keyword>
<feature type="compositionally biased region" description="Low complexity" evidence="1">
    <location>
        <begin position="19"/>
        <end position="30"/>
    </location>
</feature>
<dbReference type="Proteomes" id="UP001165780">
    <property type="component" value="Unplaced"/>
</dbReference>
<feature type="compositionally biased region" description="Basic and acidic residues" evidence="1">
    <location>
        <begin position="183"/>
        <end position="193"/>
    </location>
</feature>
<dbReference type="RefSeq" id="XP_053745509.1">
    <property type="nucleotide sequence ID" value="XM_053889534.1"/>
</dbReference>
<dbReference type="AlphaFoldDB" id="A0A9W2UGJ6"/>
<evidence type="ECO:0000313" key="2">
    <source>
        <dbReference type="Proteomes" id="UP001165780"/>
    </source>
</evidence>
<name>A0A9W2UGJ6_PANPR</name>